<dbReference type="Proteomes" id="UP000608850">
    <property type="component" value="Unassembled WGS sequence"/>
</dbReference>
<evidence type="ECO:0000256" key="1">
    <source>
        <dbReference type="SAM" id="Phobius"/>
    </source>
</evidence>
<feature type="transmembrane region" description="Helical" evidence="1">
    <location>
        <begin position="137"/>
        <end position="158"/>
    </location>
</feature>
<feature type="transmembrane region" description="Helical" evidence="1">
    <location>
        <begin position="98"/>
        <end position="117"/>
    </location>
</feature>
<evidence type="ECO:0000313" key="3">
    <source>
        <dbReference type="Proteomes" id="UP000608850"/>
    </source>
</evidence>
<keyword evidence="1" id="KW-0472">Membrane</keyword>
<name>A0A830GE82_9EURY</name>
<keyword evidence="3" id="KW-1185">Reference proteome</keyword>
<keyword evidence="1" id="KW-0812">Transmembrane</keyword>
<accession>A0A830GE82</accession>
<proteinExistence type="predicted"/>
<keyword evidence="1" id="KW-1133">Transmembrane helix</keyword>
<evidence type="ECO:0008006" key="4">
    <source>
        <dbReference type="Google" id="ProtNLM"/>
    </source>
</evidence>
<evidence type="ECO:0000313" key="2">
    <source>
        <dbReference type="EMBL" id="GGN26072.1"/>
    </source>
</evidence>
<gene>
    <name evidence="2" type="ORF">GCM10009021_30280</name>
</gene>
<organism evidence="2 3">
    <name type="scientific">Halarchaeum nitratireducens</name>
    <dbReference type="NCBI Taxonomy" id="489913"/>
    <lineage>
        <taxon>Archaea</taxon>
        <taxon>Methanobacteriati</taxon>
        <taxon>Methanobacteriota</taxon>
        <taxon>Stenosarchaea group</taxon>
        <taxon>Halobacteria</taxon>
        <taxon>Halobacteriales</taxon>
        <taxon>Halobacteriaceae</taxon>
    </lineage>
</organism>
<reference evidence="2 3" key="1">
    <citation type="journal article" date="2019" name="Int. J. Syst. Evol. Microbiol.">
        <title>The Global Catalogue of Microorganisms (GCM) 10K type strain sequencing project: providing services to taxonomists for standard genome sequencing and annotation.</title>
        <authorList>
            <consortium name="The Broad Institute Genomics Platform"/>
            <consortium name="The Broad Institute Genome Sequencing Center for Infectious Disease"/>
            <person name="Wu L."/>
            <person name="Ma J."/>
        </authorList>
    </citation>
    <scope>NUCLEOTIDE SEQUENCE [LARGE SCALE GENOMIC DNA]</scope>
    <source>
        <strain evidence="2 3">JCM 16331</strain>
    </source>
</reference>
<dbReference type="EMBL" id="BMOQ01000011">
    <property type="protein sequence ID" value="GGN26072.1"/>
    <property type="molecule type" value="Genomic_DNA"/>
</dbReference>
<sequence>MLKRGIIVAVLGKIQSGLTHQYAKIRGGVTDTSEYTAGGVSRTVYWFRNDSKRMGDYSPLGTLLMNEQAKDDFSMNVVDYVFLHEVGHDQMGSIGRTLFWAIYLSSGLLLIAGIIALPSTLLKAVESAPSTVMLPVYIAVAVGISLGAVIPFTLVCWVDETLAELFAISKIGISQYRSVLKEVKEESEAGLLRKICIRIQYPPEALIFWVARKRGFGDT</sequence>
<dbReference type="AlphaFoldDB" id="A0A830GE82"/>
<comment type="caution">
    <text evidence="2">The sequence shown here is derived from an EMBL/GenBank/DDBJ whole genome shotgun (WGS) entry which is preliminary data.</text>
</comment>
<protein>
    <recommendedName>
        <fullName evidence="4">Peptidase M48 domain-containing protein</fullName>
    </recommendedName>
</protein>